<dbReference type="InterPro" id="IPR055481">
    <property type="entry name" value="DUF7053"/>
</dbReference>
<name>A0A6A6IHN9_9PLEO</name>
<sequence>AKHNYHTAAAIPPHLAPADVISALHDHNTCLTLQALTTGHEKLPENPPATRKDTFWYPPDRHPITTYNVSECITWMPGIGEWGRKYITFPSCFQNTPSGLKSRADASGVVLRAEFRVIEGWHGDAEVDGEGEGLGEVDWVLVEDVEVQCAWWLMPFVRGKMEQAHRDICRKVVEKVE</sequence>
<organism evidence="2 3">
    <name type="scientific">Trematosphaeria pertusa</name>
    <dbReference type="NCBI Taxonomy" id="390896"/>
    <lineage>
        <taxon>Eukaryota</taxon>
        <taxon>Fungi</taxon>
        <taxon>Dikarya</taxon>
        <taxon>Ascomycota</taxon>
        <taxon>Pezizomycotina</taxon>
        <taxon>Dothideomycetes</taxon>
        <taxon>Pleosporomycetidae</taxon>
        <taxon>Pleosporales</taxon>
        <taxon>Massarineae</taxon>
        <taxon>Trematosphaeriaceae</taxon>
        <taxon>Trematosphaeria</taxon>
    </lineage>
</organism>
<protein>
    <recommendedName>
        <fullName evidence="1">DUF7053 domain-containing protein</fullName>
    </recommendedName>
</protein>
<feature type="non-terminal residue" evidence="2">
    <location>
        <position position="1"/>
    </location>
</feature>
<dbReference type="GeneID" id="54576115"/>
<evidence type="ECO:0000313" key="2">
    <source>
        <dbReference type="EMBL" id="KAF2249951.1"/>
    </source>
</evidence>
<dbReference type="Pfam" id="PF23155">
    <property type="entry name" value="DUF7053"/>
    <property type="match status" value="1"/>
</dbReference>
<accession>A0A6A6IHN9</accession>
<evidence type="ECO:0000313" key="3">
    <source>
        <dbReference type="Proteomes" id="UP000800094"/>
    </source>
</evidence>
<dbReference type="PANTHER" id="PTHR38117:SF1">
    <property type="entry name" value="DUF3074 DOMAIN-CONTAINING PROTEIN"/>
    <property type="match status" value="1"/>
</dbReference>
<feature type="non-terminal residue" evidence="2">
    <location>
        <position position="177"/>
    </location>
</feature>
<dbReference type="PANTHER" id="PTHR38117">
    <property type="entry name" value="NACHT AND WD40 DOMAIN PROTEIN"/>
    <property type="match status" value="1"/>
</dbReference>
<gene>
    <name evidence="2" type="ORF">BU26DRAFT_399908</name>
</gene>
<proteinExistence type="predicted"/>
<dbReference type="AlphaFoldDB" id="A0A6A6IHN9"/>
<dbReference type="Proteomes" id="UP000800094">
    <property type="component" value="Unassembled WGS sequence"/>
</dbReference>
<reference evidence="2" key="1">
    <citation type="journal article" date="2020" name="Stud. Mycol.">
        <title>101 Dothideomycetes genomes: a test case for predicting lifestyles and emergence of pathogens.</title>
        <authorList>
            <person name="Haridas S."/>
            <person name="Albert R."/>
            <person name="Binder M."/>
            <person name="Bloem J."/>
            <person name="Labutti K."/>
            <person name="Salamov A."/>
            <person name="Andreopoulos B."/>
            <person name="Baker S."/>
            <person name="Barry K."/>
            <person name="Bills G."/>
            <person name="Bluhm B."/>
            <person name="Cannon C."/>
            <person name="Castanera R."/>
            <person name="Culley D."/>
            <person name="Daum C."/>
            <person name="Ezra D."/>
            <person name="Gonzalez J."/>
            <person name="Henrissat B."/>
            <person name="Kuo A."/>
            <person name="Liang C."/>
            <person name="Lipzen A."/>
            <person name="Lutzoni F."/>
            <person name="Magnuson J."/>
            <person name="Mondo S."/>
            <person name="Nolan M."/>
            <person name="Ohm R."/>
            <person name="Pangilinan J."/>
            <person name="Park H.-J."/>
            <person name="Ramirez L."/>
            <person name="Alfaro M."/>
            <person name="Sun H."/>
            <person name="Tritt A."/>
            <person name="Yoshinaga Y."/>
            <person name="Zwiers L.-H."/>
            <person name="Turgeon B."/>
            <person name="Goodwin S."/>
            <person name="Spatafora J."/>
            <person name="Crous P."/>
            <person name="Grigoriev I."/>
        </authorList>
    </citation>
    <scope>NUCLEOTIDE SEQUENCE</scope>
    <source>
        <strain evidence="2">CBS 122368</strain>
    </source>
</reference>
<keyword evidence="3" id="KW-1185">Reference proteome</keyword>
<dbReference type="RefSeq" id="XP_033684955.1">
    <property type="nucleotide sequence ID" value="XM_033822785.1"/>
</dbReference>
<dbReference type="OrthoDB" id="4276610at2759"/>
<evidence type="ECO:0000259" key="1">
    <source>
        <dbReference type="Pfam" id="PF23155"/>
    </source>
</evidence>
<dbReference type="EMBL" id="ML987194">
    <property type="protein sequence ID" value="KAF2249951.1"/>
    <property type="molecule type" value="Genomic_DNA"/>
</dbReference>
<feature type="domain" description="DUF7053" evidence="1">
    <location>
        <begin position="2"/>
        <end position="177"/>
    </location>
</feature>